<feature type="transmembrane region" description="Helical" evidence="13">
    <location>
        <begin position="6"/>
        <end position="25"/>
    </location>
</feature>
<dbReference type="InterPro" id="IPR019757">
    <property type="entry name" value="Pept_S26A_signal_pept_1_Lys-AS"/>
</dbReference>
<evidence type="ECO:0000313" key="17">
    <source>
        <dbReference type="Proteomes" id="UP000095665"/>
    </source>
</evidence>
<dbReference type="GO" id="GO:0005886">
    <property type="term" value="C:plasma membrane"/>
    <property type="evidence" value="ECO:0007669"/>
    <property type="project" value="UniProtKB-SubCell"/>
</dbReference>
<keyword evidence="7 13" id="KW-0645">Protease</keyword>
<comment type="subcellular location">
    <subcellularLocation>
        <location evidence="2">Cell membrane</location>
        <topology evidence="2">Multi-pass membrane protein</topology>
    </subcellularLocation>
    <subcellularLocation>
        <location evidence="14">Membrane</location>
        <topology evidence="14">Multi-pass membrane protein</topology>
    </subcellularLocation>
</comment>
<dbReference type="InterPro" id="IPR019766">
    <property type="entry name" value="Sign_pep_all-beta_subdom"/>
</dbReference>
<dbReference type="InterPro" id="IPR000223">
    <property type="entry name" value="Pept_S26A_signal_pept_1"/>
</dbReference>
<keyword evidence="8 13" id="KW-0812">Transmembrane</keyword>
<dbReference type="NCBIfam" id="NF008114">
    <property type="entry name" value="PRK10861.1"/>
    <property type="match status" value="1"/>
</dbReference>
<feature type="domain" description="Peptidase S26" evidence="15">
    <location>
        <begin position="65"/>
        <end position="306"/>
    </location>
</feature>
<evidence type="ECO:0000256" key="8">
    <source>
        <dbReference type="ARBA" id="ARBA00022692"/>
    </source>
</evidence>
<dbReference type="STRING" id="1070130.FVIR_GE00002"/>
<evidence type="ECO:0000256" key="10">
    <source>
        <dbReference type="ARBA" id="ARBA00022989"/>
    </source>
</evidence>
<dbReference type="Gene3D" id="2.170.230.10">
    <property type="match status" value="1"/>
</dbReference>
<dbReference type="InterPro" id="IPR036286">
    <property type="entry name" value="LexA/Signal_pep-like_sf"/>
</dbReference>
<dbReference type="EC" id="3.4.21.89" evidence="4 13"/>
<evidence type="ECO:0000256" key="3">
    <source>
        <dbReference type="ARBA" id="ARBA00009370"/>
    </source>
</evidence>
<dbReference type="Proteomes" id="UP000095665">
    <property type="component" value="Chromosome I"/>
</dbReference>
<dbReference type="PRINTS" id="PR00727">
    <property type="entry name" value="LEADERPTASE"/>
</dbReference>
<keyword evidence="9 13" id="KW-0378">Hydrolase</keyword>
<dbReference type="AlphaFoldDB" id="A0A143WPP2"/>
<feature type="active site" evidence="12">
    <location>
        <position position="151"/>
    </location>
</feature>
<evidence type="ECO:0000256" key="6">
    <source>
        <dbReference type="ARBA" id="ARBA00022475"/>
    </source>
</evidence>
<organism evidence="16 17">
    <name type="scientific">Candidatus Gullanella endobia</name>
    <dbReference type="NCBI Taxonomy" id="1070130"/>
    <lineage>
        <taxon>Bacteria</taxon>
        <taxon>Pseudomonadati</taxon>
        <taxon>Pseudomonadota</taxon>
        <taxon>Gammaproteobacteria</taxon>
        <taxon>Enterobacterales</taxon>
        <taxon>Enterobacteriaceae</taxon>
        <taxon>Candidatus Gullanella</taxon>
    </lineage>
</organism>
<dbReference type="GO" id="GO:0009003">
    <property type="term" value="F:signal peptidase activity"/>
    <property type="evidence" value="ECO:0007669"/>
    <property type="project" value="UniProtKB-EC"/>
</dbReference>
<evidence type="ECO:0000259" key="15">
    <source>
        <dbReference type="Pfam" id="PF10502"/>
    </source>
</evidence>
<evidence type="ECO:0000313" key="16">
    <source>
        <dbReference type="EMBL" id="CUX95692.1"/>
    </source>
</evidence>
<accession>A0A143WPP2</accession>
<dbReference type="NCBIfam" id="TIGR02227">
    <property type="entry name" value="sigpep_I_bact"/>
    <property type="match status" value="2"/>
</dbReference>
<dbReference type="CDD" id="cd06530">
    <property type="entry name" value="S26_SPase_I"/>
    <property type="match status" value="1"/>
</dbReference>
<evidence type="ECO:0000256" key="1">
    <source>
        <dbReference type="ARBA" id="ARBA00000677"/>
    </source>
</evidence>
<evidence type="ECO:0000256" key="12">
    <source>
        <dbReference type="PIRSR" id="PIRSR600223-1"/>
    </source>
</evidence>
<name>A0A143WPP2_9ENTR</name>
<comment type="similarity">
    <text evidence="3 14">Belongs to the peptidase S26 family.</text>
</comment>
<keyword evidence="6" id="KW-1003">Cell membrane</keyword>
<proteinExistence type="inferred from homology"/>
<dbReference type="GO" id="GO:0004252">
    <property type="term" value="F:serine-type endopeptidase activity"/>
    <property type="evidence" value="ECO:0007669"/>
    <property type="project" value="InterPro"/>
</dbReference>
<dbReference type="PROSITE" id="PS00760">
    <property type="entry name" value="SPASE_I_2"/>
    <property type="match status" value="1"/>
</dbReference>
<dbReference type="KEGG" id="ged:FVIR_GE00002"/>
<dbReference type="InterPro" id="IPR019758">
    <property type="entry name" value="Pept_S26A_signal_pept_1_CS"/>
</dbReference>
<dbReference type="SUPFAM" id="SSF51306">
    <property type="entry name" value="LexA/Signal peptidase"/>
    <property type="match status" value="1"/>
</dbReference>
<reference evidence="17" key="1">
    <citation type="submission" date="2016-01" db="EMBL/GenBank/DDBJ databases">
        <authorList>
            <person name="Husnik F."/>
        </authorList>
    </citation>
    <scope>NUCLEOTIDE SEQUENCE [LARGE SCALE GENOMIC DNA]</scope>
</reference>
<dbReference type="InterPro" id="IPR019756">
    <property type="entry name" value="Pept_S26A_signal_pept_1_Ser-AS"/>
</dbReference>
<dbReference type="PROSITE" id="PS00761">
    <property type="entry name" value="SPASE_I_3"/>
    <property type="match status" value="1"/>
</dbReference>
<dbReference type="Gene3D" id="2.10.109.10">
    <property type="entry name" value="Umud Fragment, subunit A"/>
    <property type="match status" value="1"/>
</dbReference>
<dbReference type="EMBL" id="LN999832">
    <property type="protein sequence ID" value="CUX95692.1"/>
    <property type="molecule type" value="Genomic_DNA"/>
</dbReference>
<dbReference type="PANTHER" id="PTHR43390:SF1">
    <property type="entry name" value="CHLOROPLAST PROCESSING PEPTIDASE"/>
    <property type="match status" value="1"/>
</dbReference>
<evidence type="ECO:0000256" key="13">
    <source>
        <dbReference type="RuleBase" id="RU003993"/>
    </source>
</evidence>
<evidence type="ECO:0000256" key="7">
    <source>
        <dbReference type="ARBA" id="ARBA00022670"/>
    </source>
</evidence>
<keyword evidence="17" id="KW-1185">Reference proteome</keyword>
<evidence type="ECO:0000256" key="4">
    <source>
        <dbReference type="ARBA" id="ARBA00013208"/>
    </source>
</evidence>
<dbReference type="OrthoDB" id="9815782at2"/>
<feature type="transmembrane region" description="Helical" evidence="13">
    <location>
        <begin position="65"/>
        <end position="85"/>
    </location>
</feature>
<keyword evidence="10 13" id="KW-1133">Transmembrane helix</keyword>
<dbReference type="Pfam" id="PF10502">
    <property type="entry name" value="Peptidase_S26"/>
    <property type="match status" value="1"/>
</dbReference>
<sequence length="329" mass="37852">MVNMYSLILGITTFITGIFWCLEYFKPVFFKTRFWYNLSQQRQHAKKKTPDNNDIIVNISRKTGWIEICVSIFPVLLLVFIMRSFILEPFYIPSGSMMPTLLIGDFILVKKFAYGIKDPITQKTLIKTSHPKRGDIVLFKYPLDPKLDYIKRLVGLPGDRVIYNPISKHITVQPNCASKKTCNTALAITYDEFTPSDFIQNFNISDNGKINSSFLQLPLDPQVTSGIRLAQCKESFNGISHNILILPGKKDQLGMYYQQKNSSLAEWVVPKGNYFMIGDNRDNSADSRYWGFVPERNIVGKATTIWMSLNKKEGQWLTRIRLNRIGNIH</sequence>
<evidence type="ECO:0000256" key="11">
    <source>
        <dbReference type="ARBA" id="ARBA00023136"/>
    </source>
</evidence>
<protein>
    <recommendedName>
        <fullName evidence="5 13">Signal peptidase I</fullName>
        <ecNumber evidence="4 13">3.4.21.89</ecNumber>
    </recommendedName>
</protein>
<evidence type="ECO:0000256" key="2">
    <source>
        <dbReference type="ARBA" id="ARBA00004651"/>
    </source>
</evidence>
<dbReference type="PATRIC" id="fig|1070130.3.peg.2"/>
<dbReference type="RefSeq" id="WP_067497311.1">
    <property type="nucleotide sequence ID" value="NZ_LN999832.1"/>
</dbReference>
<keyword evidence="11 13" id="KW-0472">Membrane</keyword>
<comment type="catalytic activity">
    <reaction evidence="1 13">
        <text>Cleavage of hydrophobic, N-terminal signal or leader sequences from secreted and periplasmic proteins.</text>
        <dbReference type="EC" id="3.4.21.89"/>
    </reaction>
</comment>
<dbReference type="PROSITE" id="PS00501">
    <property type="entry name" value="SPASE_I_1"/>
    <property type="match status" value="1"/>
</dbReference>
<dbReference type="InterPro" id="IPR019533">
    <property type="entry name" value="Peptidase_S26"/>
</dbReference>
<feature type="active site" evidence="12">
    <location>
        <position position="96"/>
    </location>
</feature>
<evidence type="ECO:0000256" key="9">
    <source>
        <dbReference type="ARBA" id="ARBA00022801"/>
    </source>
</evidence>
<dbReference type="GO" id="GO:0006465">
    <property type="term" value="P:signal peptide processing"/>
    <property type="evidence" value="ECO:0007669"/>
    <property type="project" value="InterPro"/>
</dbReference>
<gene>
    <name evidence="16" type="primary">lepB</name>
    <name evidence="16" type="ORF">FVIR_GE00002</name>
</gene>
<dbReference type="PANTHER" id="PTHR43390">
    <property type="entry name" value="SIGNAL PEPTIDASE I"/>
    <property type="match status" value="1"/>
</dbReference>
<evidence type="ECO:0000256" key="5">
    <source>
        <dbReference type="ARBA" id="ARBA00019232"/>
    </source>
</evidence>
<evidence type="ECO:0000256" key="14">
    <source>
        <dbReference type="RuleBase" id="RU362042"/>
    </source>
</evidence>